<name>B0C0K4_ACAM1</name>
<evidence type="ECO:0000313" key="2">
    <source>
        <dbReference type="Proteomes" id="UP000000268"/>
    </source>
</evidence>
<dbReference type="KEGG" id="amr:AM1_5856"/>
<dbReference type="Proteomes" id="UP000000268">
    <property type="component" value="Chromosome"/>
</dbReference>
<reference evidence="1 2" key="1">
    <citation type="journal article" date="2008" name="Proc. Natl. Acad. Sci. U.S.A.">
        <title>Niche adaptation and genome expansion in the chlorophyll d-producing cyanobacterium Acaryochloris marina.</title>
        <authorList>
            <person name="Swingley W.D."/>
            <person name="Chen M."/>
            <person name="Cheung P.C."/>
            <person name="Conrad A.L."/>
            <person name="Dejesa L.C."/>
            <person name="Hao J."/>
            <person name="Honchak B.M."/>
            <person name="Karbach L.E."/>
            <person name="Kurdoglu A."/>
            <person name="Lahiri S."/>
            <person name="Mastrian S.D."/>
            <person name="Miyashita H."/>
            <person name="Page L."/>
            <person name="Ramakrishna P."/>
            <person name="Satoh S."/>
            <person name="Sattley W.M."/>
            <person name="Shimada Y."/>
            <person name="Taylor H.L."/>
            <person name="Tomo T."/>
            <person name="Tsuchiya T."/>
            <person name="Wang Z.T."/>
            <person name="Raymond J."/>
            <person name="Mimuro M."/>
            <person name="Blankenship R.E."/>
            <person name="Touchman J.W."/>
        </authorList>
    </citation>
    <scope>NUCLEOTIDE SEQUENCE [LARGE SCALE GENOMIC DNA]</scope>
    <source>
        <strain evidence="2">MBIC 11017</strain>
    </source>
</reference>
<organism evidence="1 2">
    <name type="scientific">Acaryochloris marina (strain MBIC 11017)</name>
    <dbReference type="NCBI Taxonomy" id="329726"/>
    <lineage>
        <taxon>Bacteria</taxon>
        <taxon>Bacillati</taxon>
        <taxon>Cyanobacteriota</taxon>
        <taxon>Cyanophyceae</taxon>
        <taxon>Acaryochloridales</taxon>
        <taxon>Acaryochloridaceae</taxon>
        <taxon>Acaryochloris</taxon>
    </lineage>
</organism>
<dbReference type="HOGENOM" id="CLU_2930433_0_0_3"/>
<dbReference type="EMBL" id="CP000828">
    <property type="protein sequence ID" value="ABW30797.1"/>
    <property type="molecule type" value="Genomic_DNA"/>
</dbReference>
<gene>
    <name evidence="1" type="ordered locus">AM1_5856</name>
</gene>
<keyword evidence="2" id="KW-1185">Reference proteome</keyword>
<accession>B0C0K4</accession>
<proteinExistence type="predicted"/>
<sequence length="60" mass="6841">MAKLYHPGELPKVVPKWYQTDLTGRYTLTNYPINPKPLLSALQLIWVKESKTETLAVNGN</sequence>
<dbReference type="AlphaFoldDB" id="B0C0K4"/>
<dbReference type="RefSeq" id="WP_012166006.1">
    <property type="nucleotide sequence ID" value="NC_009925.1"/>
</dbReference>
<protein>
    <submittedName>
        <fullName evidence="1">Uncharacterized protein</fullName>
    </submittedName>
</protein>
<dbReference type="STRING" id="329726.AM1_5856"/>
<evidence type="ECO:0000313" key="1">
    <source>
        <dbReference type="EMBL" id="ABW30797.1"/>
    </source>
</evidence>